<evidence type="ECO:0000313" key="2">
    <source>
        <dbReference type="EMBL" id="ALA97566.1"/>
    </source>
</evidence>
<dbReference type="EMBL" id="CP010899">
    <property type="protein sequence ID" value="ALA97566.1"/>
    <property type="molecule type" value="Genomic_DNA"/>
</dbReference>
<organism evidence="2 3">
    <name type="scientific">Spiroplasma kunkelii CR2-3x</name>
    <dbReference type="NCBI Taxonomy" id="273035"/>
    <lineage>
        <taxon>Bacteria</taxon>
        <taxon>Bacillati</taxon>
        <taxon>Mycoplasmatota</taxon>
        <taxon>Mollicutes</taxon>
        <taxon>Entomoplasmatales</taxon>
        <taxon>Spiroplasmataceae</taxon>
        <taxon>Spiroplasma</taxon>
    </lineage>
</organism>
<protein>
    <submittedName>
        <fullName evidence="2">Uncharacterized protein</fullName>
    </submittedName>
</protein>
<proteinExistence type="predicted"/>
<accession>A0A0K2JH45</accession>
<sequence>MFLLDEMEKLILLFLMKKIITSKIWLINILVIQQYQKAIINMKQQLCIVCINDIVWENGSRYCWNCVNKNIVLINKYYSRLDNGKE</sequence>
<keyword evidence="3" id="KW-1185">Reference proteome</keyword>
<keyword evidence="1" id="KW-1133">Transmembrane helix</keyword>
<name>A0A0K2JH45_SPIKU</name>
<dbReference type="PATRIC" id="fig|273035.7.peg.813"/>
<evidence type="ECO:0000256" key="1">
    <source>
        <dbReference type="SAM" id="Phobius"/>
    </source>
</evidence>
<keyword evidence="1" id="KW-0472">Membrane</keyword>
<dbReference type="KEGG" id="skn:SKUN_00673"/>
<dbReference type="AlphaFoldDB" id="A0A0K2JH45"/>
<dbReference type="STRING" id="273035.SKUN_00673"/>
<feature type="transmembrane region" description="Helical" evidence="1">
    <location>
        <begin position="12"/>
        <end position="32"/>
    </location>
</feature>
<evidence type="ECO:0000313" key="3">
    <source>
        <dbReference type="Proteomes" id="UP000062963"/>
    </source>
</evidence>
<reference evidence="2 3" key="1">
    <citation type="journal article" date="2015" name="Genome Announc.">
        <title>Complete Genome Sequence of Spiroplasma kunkelii Strain CR2-3x, Causal Agent of Corn Stunt Disease in Zea mays L.</title>
        <authorList>
            <person name="Davis R.E."/>
            <person name="Shao J."/>
            <person name="Dally E.L."/>
            <person name="Zhao Y."/>
            <person name="Gasparich G.E."/>
            <person name="Gaynor B.J."/>
            <person name="Athey J.C."/>
            <person name="Harrison N.A."/>
            <person name="Donofrio N."/>
        </authorList>
    </citation>
    <scope>NUCLEOTIDE SEQUENCE [LARGE SCALE GENOMIC DNA]</scope>
    <source>
        <strain evidence="2 3">CR2-3x</strain>
    </source>
</reference>
<keyword evidence="1" id="KW-0812">Transmembrane</keyword>
<gene>
    <name evidence="2" type="ORF">SKUN_00673</name>
</gene>
<dbReference type="Proteomes" id="UP000062963">
    <property type="component" value="Chromosome"/>
</dbReference>